<dbReference type="VEuPathDB" id="FungiDB:ASPVEDRAFT_27678"/>
<accession>A0A1L9PHP8</accession>
<sequence>MRLRIRGPSGQFTVTLSEDATFGDLRNEIVDKTGLVTYDVKYGYPPKPLSLDRTETYQKLTELGVQLDREQLIIAAKDSFETEPPAEKQDVSTTTSSTSTVRPPSPKSSLSRKQNPVAEDTPKVPSLEHDGIFVLRVMPDDNSCLFRAISTALLPGADTMVELRSTVAETIQSNPDVYSSAILEQPRDDYCRWIKDETSWGGAIEMSILSKHFDIEICSIDLGNLRIDRFNEGQSRRCFLVYSGIHYDTIALSPGDNASPEFDTTVFDASDSVVLEKALVLCRILQERNYYTDVAAFRLHCNTCSAILTGEKGAKEHTSRTGHTDFSQVA</sequence>
<evidence type="ECO:0000256" key="10">
    <source>
        <dbReference type="ARBA" id="ARBA00022833"/>
    </source>
</evidence>
<dbReference type="Gene3D" id="3.10.20.90">
    <property type="entry name" value="Phosphatidylinositol 3-kinase Catalytic Subunit, Chain A, domain 1"/>
    <property type="match status" value="1"/>
</dbReference>
<keyword evidence="3 11" id="KW-0963">Cytoplasm</keyword>
<dbReference type="SUPFAM" id="SSF54001">
    <property type="entry name" value="Cysteine proteinases"/>
    <property type="match status" value="1"/>
</dbReference>
<keyword evidence="9 11" id="KW-0788">Thiol protease</keyword>
<evidence type="ECO:0000256" key="12">
    <source>
        <dbReference type="SAM" id="MobiDB-lite"/>
    </source>
</evidence>
<keyword evidence="6" id="KW-0863">Zinc-finger</keyword>
<dbReference type="CDD" id="cd17059">
    <property type="entry name" value="Ubl_OTU1"/>
    <property type="match status" value="1"/>
</dbReference>
<dbReference type="GeneID" id="63725547"/>
<evidence type="ECO:0000313" key="14">
    <source>
        <dbReference type="EMBL" id="OJJ00976.1"/>
    </source>
</evidence>
<dbReference type="EMBL" id="KV878127">
    <property type="protein sequence ID" value="OJJ00976.1"/>
    <property type="molecule type" value="Genomic_DNA"/>
</dbReference>
<gene>
    <name evidence="14" type="ORF">ASPVEDRAFT_27678</name>
</gene>
<dbReference type="Pfam" id="PF21403">
    <property type="entry name" value="OTU1_UBXL"/>
    <property type="match status" value="1"/>
</dbReference>
<evidence type="ECO:0000256" key="6">
    <source>
        <dbReference type="ARBA" id="ARBA00022771"/>
    </source>
</evidence>
<evidence type="ECO:0000256" key="5">
    <source>
        <dbReference type="ARBA" id="ARBA00022723"/>
    </source>
</evidence>
<dbReference type="PANTHER" id="PTHR13312:SF0">
    <property type="entry name" value="UBIQUITIN THIOESTERASE OTU1"/>
    <property type="match status" value="1"/>
</dbReference>
<dbReference type="GO" id="GO:0030968">
    <property type="term" value="P:endoplasmic reticulum unfolded protein response"/>
    <property type="evidence" value="ECO:0007669"/>
    <property type="project" value="TreeGrafter"/>
</dbReference>
<comment type="function">
    <text evidence="11">Hydrolase that can remove conjugated ubiquitin from proteins and may therefore play an important regulatory role at the level of protein turnover by preventing degradation.</text>
</comment>
<dbReference type="GO" id="GO:0005634">
    <property type="term" value="C:nucleus"/>
    <property type="evidence" value="ECO:0007669"/>
    <property type="project" value="TreeGrafter"/>
</dbReference>
<evidence type="ECO:0000256" key="7">
    <source>
        <dbReference type="ARBA" id="ARBA00022786"/>
    </source>
</evidence>
<comment type="subcellular location">
    <subcellularLocation>
        <location evidence="2 11">Cytoplasm</location>
    </subcellularLocation>
</comment>
<comment type="catalytic activity">
    <reaction evidence="1 11">
        <text>Thiol-dependent hydrolysis of ester, thioester, amide, peptide and isopeptide bonds formed by the C-terminal Gly of ubiquitin (a 76-residue protein attached to proteins as an intracellular targeting signal).</text>
        <dbReference type="EC" id="3.4.19.12"/>
    </reaction>
</comment>
<dbReference type="Proteomes" id="UP000184073">
    <property type="component" value="Unassembled WGS sequence"/>
</dbReference>
<keyword evidence="8 11" id="KW-0378">Hydrolase</keyword>
<dbReference type="Pfam" id="PF02338">
    <property type="entry name" value="OTU"/>
    <property type="match status" value="1"/>
</dbReference>
<dbReference type="InterPro" id="IPR057766">
    <property type="entry name" value="Znf-C2H2_OTU1-like_C"/>
</dbReference>
<name>A0A1L9PHP8_ASPVE</name>
<dbReference type="EC" id="3.4.19.12" evidence="11"/>
<dbReference type="Gene3D" id="3.90.70.80">
    <property type="match status" value="1"/>
</dbReference>
<keyword evidence="7 11" id="KW-0833">Ubl conjugation pathway</keyword>
<proteinExistence type="predicted"/>
<evidence type="ECO:0000256" key="3">
    <source>
        <dbReference type="ARBA" id="ARBA00022490"/>
    </source>
</evidence>
<evidence type="ECO:0000256" key="9">
    <source>
        <dbReference type="ARBA" id="ARBA00022807"/>
    </source>
</evidence>
<dbReference type="CDD" id="cd22745">
    <property type="entry name" value="OTU_OTU1"/>
    <property type="match status" value="1"/>
</dbReference>
<keyword evidence="5" id="KW-0479">Metal-binding</keyword>
<dbReference type="InterPro" id="IPR003323">
    <property type="entry name" value="OTU_dom"/>
</dbReference>
<evidence type="ECO:0000313" key="15">
    <source>
        <dbReference type="Proteomes" id="UP000184073"/>
    </source>
</evidence>
<evidence type="ECO:0000256" key="2">
    <source>
        <dbReference type="ARBA" id="ARBA00004496"/>
    </source>
</evidence>
<evidence type="ECO:0000259" key="13">
    <source>
        <dbReference type="PROSITE" id="PS50802"/>
    </source>
</evidence>
<evidence type="ECO:0000256" key="8">
    <source>
        <dbReference type="ARBA" id="ARBA00022801"/>
    </source>
</evidence>
<feature type="domain" description="OTU" evidence="13">
    <location>
        <begin position="133"/>
        <end position="253"/>
    </location>
</feature>
<dbReference type="OrthoDB" id="65596at2759"/>
<dbReference type="RefSeq" id="XP_040666738.1">
    <property type="nucleotide sequence ID" value="XM_040810036.1"/>
</dbReference>
<dbReference type="PROSITE" id="PS50802">
    <property type="entry name" value="OTU"/>
    <property type="match status" value="1"/>
</dbReference>
<dbReference type="AlphaFoldDB" id="A0A1L9PHP8"/>
<dbReference type="GO" id="GO:0016579">
    <property type="term" value="P:protein deubiquitination"/>
    <property type="evidence" value="ECO:0007669"/>
    <property type="project" value="TreeGrafter"/>
</dbReference>
<dbReference type="FunFam" id="3.90.70.80:FF:000016">
    <property type="entry name" value="Putative ubiquitin thioesterase otu1"/>
    <property type="match status" value="1"/>
</dbReference>
<dbReference type="STRING" id="1036611.A0A1L9PHP8"/>
<dbReference type="Pfam" id="PF24560">
    <property type="entry name" value="zf-C2H2_OTU1_C"/>
    <property type="match status" value="1"/>
</dbReference>
<dbReference type="GO" id="GO:0008270">
    <property type="term" value="F:zinc ion binding"/>
    <property type="evidence" value="ECO:0007669"/>
    <property type="project" value="UniProtKB-KW"/>
</dbReference>
<keyword evidence="4" id="KW-0645">Protease</keyword>
<dbReference type="GO" id="GO:0004843">
    <property type="term" value="F:cysteine-type deubiquitinase activity"/>
    <property type="evidence" value="ECO:0007669"/>
    <property type="project" value="UniProtKB-UniRule"/>
</dbReference>
<dbReference type="InterPro" id="IPR048857">
    <property type="entry name" value="OTU1_Ubl"/>
</dbReference>
<dbReference type="PANTHER" id="PTHR13312">
    <property type="entry name" value="HIV-INDUCED PROTEIN-7-LIKE PROTEASE"/>
    <property type="match status" value="1"/>
</dbReference>
<dbReference type="GO" id="GO:0036503">
    <property type="term" value="P:ERAD pathway"/>
    <property type="evidence" value="ECO:0007669"/>
    <property type="project" value="TreeGrafter"/>
</dbReference>
<reference evidence="15" key="1">
    <citation type="journal article" date="2017" name="Genome Biol.">
        <title>Comparative genomics reveals high biological diversity and specific adaptations in the industrially and medically important fungal genus Aspergillus.</title>
        <authorList>
            <person name="de Vries R.P."/>
            <person name="Riley R."/>
            <person name="Wiebenga A."/>
            <person name="Aguilar-Osorio G."/>
            <person name="Amillis S."/>
            <person name="Uchima C.A."/>
            <person name="Anderluh G."/>
            <person name="Asadollahi M."/>
            <person name="Askin M."/>
            <person name="Barry K."/>
            <person name="Battaglia E."/>
            <person name="Bayram O."/>
            <person name="Benocci T."/>
            <person name="Braus-Stromeyer S.A."/>
            <person name="Caldana C."/>
            <person name="Canovas D."/>
            <person name="Cerqueira G.C."/>
            <person name="Chen F."/>
            <person name="Chen W."/>
            <person name="Choi C."/>
            <person name="Clum A."/>
            <person name="Dos Santos R.A."/>
            <person name="Damasio A.R."/>
            <person name="Diallinas G."/>
            <person name="Emri T."/>
            <person name="Fekete E."/>
            <person name="Flipphi M."/>
            <person name="Freyberg S."/>
            <person name="Gallo A."/>
            <person name="Gournas C."/>
            <person name="Habgood R."/>
            <person name="Hainaut M."/>
            <person name="Harispe M.L."/>
            <person name="Henrissat B."/>
            <person name="Hilden K.S."/>
            <person name="Hope R."/>
            <person name="Hossain A."/>
            <person name="Karabika E."/>
            <person name="Karaffa L."/>
            <person name="Karanyi Z."/>
            <person name="Krasevec N."/>
            <person name="Kuo A."/>
            <person name="Kusch H."/>
            <person name="LaButti K."/>
            <person name="Lagendijk E.L."/>
            <person name="Lapidus A."/>
            <person name="Levasseur A."/>
            <person name="Lindquist E."/>
            <person name="Lipzen A."/>
            <person name="Logrieco A.F."/>
            <person name="MacCabe A."/>
            <person name="Maekelae M.R."/>
            <person name="Malavazi I."/>
            <person name="Melin P."/>
            <person name="Meyer V."/>
            <person name="Mielnichuk N."/>
            <person name="Miskei M."/>
            <person name="Molnar A.P."/>
            <person name="Mule G."/>
            <person name="Ngan C.Y."/>
            <person name="Orejas M."/>
            <person name="Orosz E."/>
            <person name="Ouedraogo J.P."/>
            <person name="Overkamp K.M."/>
            <person name="Park H.-S."/>
            <person name="Perrone G."/>
            <person name="Piumi F."/>
            <person name="Punt P.J."/>
            <person name="Ram A.F."/>
            <person name="Ramon A."/>
            <person name="Rauscher S."/>
            <person name="Record E."/>
            <person name="Riano-Pachon D.M."/>
            <person name="Robert V."/>
            <person name="Roehrig J."/>
            <person name="Ruller R."/>
            <person name="Salamov A."/>
            <person name="Salih N.S."/>
            <person name="Samson R.A."/>
            <person name="Sandor E."/>
            <person name="Sanguinetti M."/>
            <person name="Schuetze T."/>
            <person name="Sepcic K."/>
            <person name="Shelest E."/>
            <person name="Sherlock G."/>
            <person name="Sophianopoulou V."/>
            <person name="Squina F.M."/>
            <person name="Sun H."/>
            <person name="Susca A."/>
            <person name="Todd R.B."/>
            <person name="Tsang A."/>
            <person name="Unkles S.E."/>
            <person name="van de Wiele N."/>
            <person name="van Rossen-Uffink D."/>
            <person name="Oliveira J.V."/>
            <person name="Vesth T.C."/>
            <person name="Visser J."/>
            <person name="Yu J.-H."/>
            <person name="Zhou M."/>
            <person name="Andersen M.R."/>
            <person name="Archer D.B."/>
            <person name="Baker S.E."/>
            <person name="Benoit I."/>
            <person name="Brakhage A.A."/>
            <person name="Braus G.H."/>
            <person name="Fischer R."/>
            <person name="Frisvad J.C."/>
            <person name="Goldman G.H."/>
            <person name="Houbraken J."/>
            <person name="Oakley B."/>
            <person name="Pocsi I."/>
            <person name="Scazzocchio C."/>
            <person name="Seiboth B."/>
            <person name="vanKuyk P.A."/>
            <person name="Wortman J."/>
            <person name="Dyer P.S."/>
            <person name="Grigoriev I.V."/>
        </authorList>
    </citation>
    <scope>NUCLEOTIDE SEQUENCE [LARGE SCALE GENOMIC DNA]</scope>
    <source>
        <strain evidence="15">CBS 583.65</strain>
    </source>
</reference>
<dbReference type="GO" id="GO:0005829">
    <property type="term" value="C:cytosol"/>
    <property type="evidence" value="ECO:0007669"/>
    <property type="project" value="TreeGrafter"/>
</dbReference>
<protein>
    <recommendedName>
        <fullName evidence="11">Ubiquitin thioesterase OTU</fullName>
        <ecNumber evidence="11">3.4.19.12</ecNumber>
    </recommendedName>
</protein>
<evidence type="ECO:0000256" key="11">
    <source>
        <dbReference type="RuleBase" id="RU367104"/>
    </source>
</evidence>
<keyword evidence="10" id="KW-0862">Zinc</keyword>
<evidence type="ECO:0000256" key="4">
    <source>
        <dbReference type="ARBA" id="ARBA00022670"/>
    </source>
</evidence>
<evidence type="ECO:0000256" key="1">
    <source>
        <dbReference type="ARBA" id="ARBA00000707"/>
    </source>
</evidence>
<organism evidence="14 15">
    <name type="scientific">Aspergillus versicolor CBS 583.65</name>
    <dbReference type="NCBI Taxonomy" id="1036611"/>
    <lineage>
        <taxon>Eukaryota</taxon>
        <taxon>Fungi</taxon>
        <taxon>Dikarya</taxon>
        <taxon>Ascomycota</taxon>
        <taxon>Pezizomycotina</taxon>
        <taxon>Eurotiomycetes</taxon>
        <taxon>Eurotiomycetidae</taxon>
        <taxon>Eurotiales</taxon>
        <taxon>Aspergillaceae</taxon>
        <taxon>Aspergillus</taxon>
        <taxon>Aspergillus subgen. Nidulantes</taxon>
    </lineage>
</organism>
<keyword evidence="15" id="KW-1185">Reference proteome</keyword>
<feature type="region of interest" description="Disordered" evidence="12">
    <location>
        <begin position="76"/>
        <end position="124"/>
    </location>
</feature>
<dbReference type="InterPro" id="IPR038765">
    <property type="entry name" value="Papain-like_cys_pep_sf"/>
</dbReference>
<feature type="compositionally biased region" description="Low complexity" evidence="12">
    <location>
        <begin position="92"/>
        <end position="113"/>
    </location>
</feature>